<sequence>MATFVCIHGAFQGGWVWKDTARTLAALGHTALAPTLSGCGHHAHAIMGPGLGLEAFRRDVTSFFALEDLEEAILVAHSYSGLICAAAMAELAPRLAATVYVDALLPLPGRSFAEMAGAPFQAMLAARIRDGWLVNPWDAPMFGVAGDERAQWFLSRLFPFPLAAFTDATAPGETEFPQHRHYVRCTANPNPMLAANAARAEGLGFAMHAIDSGHCPQLTAPVELARVLAAIAATLGGTD</sequence>
<organism evidence="2 3">
    <name type="scientific">Solidesulfovibrio aerotolerans</name>
    <dbReference type="NCBI Taxonomy" id="295255"/>
    <lineage>
        <taxon>Bacteria</taxon>
        <taxon>Pseudomonadati</taxon>
        <taxon>Thermodesulfobacteriota</taxon>
        <taxon>Desulfovibrionia</taxon>
        <taxon>Desulfovibrionales</taxon>
        <taxon>Desulfovibrionaceae</taxon>
        <taxon>Solidesulfovibrio</taxon>
    </lineage>
</organism>
<dbReference type="EMBL" id="WVUD01000021">
    <property type="protein sequence ID" value="MYL83892.1"/>
    <property type="molecule type" value="Genomic_DNA"/>
</dbReference>
<dbReference type="RefSeq" id="WP_160961449.1">
    <property type="nucleotide sequence ID" value="NZ_WVUD01000021.1"/>
</dbReference>
<name>A0A7C9MPT1_9BACT</name>
<dbReference type="Proteomes" id="UP000482487">
    <property type="component" value="Unassembled WGS sequence"/>
</dbReference>
<dbReference type="GO" id="GO:0016787">
    <property type="term" value="F:hydrolase activity"/>
    <property type="evidence" value="ECO:0007669"/>
    <property type="project" value="UniProtKB-KW"/>
</dbReference>
<comment type="caution">
    <text evidence="2">The sequence shown here is derived from an EMBL/GenBank/DDBJ whole genome shotgun (WGS) entry which is preliminary data.</text>
</comment>
<keyword evidence="3" id="KW-1185">Reference proteome</keyword>
<keyword evidence="2" id="KW-0378">Hydrolase</keyword>
<reference evidence="2 3" key="1">
    <citation type="submission" date="2020-01" db="EMBL/GenBank/DDBJ databases">
        <title>Genome sequence of Desulfovibrio aerotolerans DSM 16695(T).</title>
        <authorList>
            <person name="Karnachuk O."/>
            <person name="Avakyan M."/>
            <person name="Mardanov A."/>
            <person name="Kadnikov V."/>
            <person name="Ravin N."/>
        </authorList>
    </citation>
    <scope>NUCLEOTIDE SEQUENCE [LARGE SCALE GENOMIC DNA]</scope>
    <source>
        <strain evidence="2 3">DSM 16695</strain>
    </source>
</reference>
<gene>
    <name evidence="2" type="ORF">GTA51_12210</name>
</gene>
<dbReference type="InterPro" id="IPR000073">
    <property type="entry name" value="AB_hydrolase_1"/>
</dbReference>
<evidence type="ECO:0000313" key="3">
    <source>
        <dbReference type="Proteomes" id="UP000482487"/>
    </source>
</evidence>
<protein>
    <submittedName>
        <fullName evidence="2">Alpha/beta fold hydrolase</fullName>
    </submittedName>
</protein>
<evidence type="ECO:0000259" key="1">
    <source>
        <dbReference type="Pfam" id="PF12697"/>
    </source>
</evidence>
<dbReference type="AlphaFoldDB" id="A0A7C9MPT1"/>
<dbReference type="PANTHER" id="PTHR37017">
    <property type="entry name" value="AB HYDROLASE-1 DOMAIN-CONTAINING PROTEIN-RELATED"/>
    <property type="match status" value="1"/>
</dbReference>
<dbReference type="OrthoDB" id="9112061at2"/>
<proteinExistence type="predicted"/>
<accession>A0A7C9MPT1</accession>
<dbReference type="Gene3D" id="3.40.50.1820">
    <property type="entry name" value="alpha/beta hydrolase"/>
    <property type="match status" value="1"/>
</dbReference>
<feature type="domain" description="AB hydrolase-1" evidence="1">
    <location>
        <begin position="4"/>
        <end position="226"/>
    </location>
</feature>
<dbReference type="InterPro" id="IPR052897">
    <property type="entry name" value="Sec-Metab_Biosynth_Hydrolase"/>
</dbReference>
<dbReference type="Pfam" id="PF12697">
    <property type="entry name" value="Abhydrolase_6"/>
    <property type="match status" value="1"/>
</dbReference>
<dbReference type="InterPro" id="IPR029058">
    <property type="entry name" value="AB_hydrolase_fold"/>
</dbReference>
<dbReference type="PANTHER" id="PTHR37017:SF11">
    <property type="entry name" value="ESTERASE_LIPASE_THIOESTERASE DOMAIN-CONTAINING PROTEIN"/>
    <property type="match status" value="1"/>
</dbReference>
<evidence type="ECO:0000313" key="2">
    <source>
        <dbReference type="EMBL" id="MYL83892.1"/>
    </source>
</evidence>
<dbReference type="SUPFAM" id="SSF53474">
    <property type="entry name" value="alpha/beta-Hydrolases"/>
    <property type="match status" value="1"/>
</dbReference>